<accession>A0ABV5JJ28</accession>
<keyword evidence="3" id="KW-1185">Reference proteome</keyword>
<feature type="transmembrane region" description="Helical" evidence="1">
    <location>
        <begin position="107"/>
        <end position="125"/>
    </location>
</feature>
<feature type="transmembrane region" description="Helical" evidence="1">
    <location>
        <begin position="54"/>
        <end position="75"/>
    </location>
</feature>
<name>A0ABV5JJ28_9RHOB</name>
<dbReference type="Proteomes" id="UP001589683">
    <property type="component" value="Unassembled WGS sequence"/>
</dbReference>
<keyword evidence="1" id="KW-0812">Transmembrane</keyword>
<evidence type="ECO:0000256" key="1">
    <source>
        <dbReference type="SAM" id="Phobius"/>
    </source>
</evidence>
<proteinExistence type="predicted"/>
<organism evidence="2 3">
    <name type="scientific">Pseudohalocynthiibacter aestuariivivens</name>
    <dbReference type="NCBI Taxonomy" id="1591409"/>
    <lineage>
        <taxon>Bacteria</taxon>
        <taxon>Pseudomonadati</taxon>
        <taxon>Pseudomonadota</taxon>
        <taxon>Alphaproteobacteria</taxon>
        <taxon>Rhodobacterales</taxon>
        <taxon>Paracoccaceae</taxon>
        <taxon>Pseudohalocynthiibacter</taxon>
    </lineage>
</organism>
<evidence type="ECO:0000313" key="3">
    <source>
        <dbReference type="Proteomes" id="UP001589683"/>
    </source>
</evidence>
<protein>
    <submittedName>
        <fullName evidence="2">DUF6326 family protein</fullName>
    </submittedName>
</protein>
<reference evidence="2 3" key="1">
    <citation type="submission" date="2024-09" db="EMBL/GenBank/DDBJ databases">
        <authorList>
            <person name="Sun Q."/>
            <person name="Mori K."/>
        </authorList>
    </citation>
    <scope>NUCLEOTIDE SEQUENCE [LARGE SCALE GENOMIC DNA]</scope>
    <source>
        <strain evidence="2 3">CECT 8726</strain>
    </source>
</reference>
<comment type="caution">
    <text evidence="2">The sequence shown here is derived from an EMBL/GenBank/DDBJ whole genome shotgun (WGS) entry which is preliminary data.</text>
</comment>
<sequence length="148" mass="16562">MWNQKLSNNTLLSALWIFYMLNLFARDMHELGRPGMLEQVMSGTINGVEVTEGLMLLGGIMAEFPILMALLSLVLRKGINRGLNLVAAPLAIAMTVMTNLNPDLDNVFFMIIQIVALLVAVRIAWKWKEESRAFRLRQAESTIAVSLT</sequence>
<keyword evidence="1" id="KW-1133">Transmembrane helix</keyword>
<dbReference type="EMBL" id="JBHMEA010000042">
    <property type="protein sequence ID" value="MFB9232713.1"/>
    <property type="molecule type" value="Genomic_DNA"/>
</dbReference>
<evidence type="ECO:0000313" key="2">
    <source>
        <dbReference type="EMBL" id="MFB9232713.1"/>
    </source>
</evidence>
<dbReference type="Pfam" id="PF19851">
    <property type="entry name" value="DUF6326"/>
    <property type="match status" value="1"/>
</dbReference>
<feature type="transmembrane region" description="Helical" evidence="1">
    <location>
        <begin position="82"/>
        <end position="101"/>
    </location>
</feature>
<dbReference type="InterPro" id="IPR046289">
    <property type="entry name" value="DUF6326"/>
</dbReference>
<gene>
    <name evidence="2" type="ORF">ACFFUT_13030</name>
</gene>
<dbReference type="RefSeq" id="WP_213890397.1">
    <property type="nucleotide sequence ID" value="NZ_JAGFNU010000010.1"/>
</dbReference>
<keyword evidence="1" id="KW-0472">Membrane</keyword>